<comment type="caution">
    <text evidence="1">The sequence shown here is derived from an EMBL/GenBank/DDBJ whole genome shotgun (WGS) entry which is preliminary data.</text>
</comment>
<organism evidence="1 2">
    <name type="scientific">Aliterella atlantica CENA595</name>
    <dbReference type="NCBI Taxonomy" id="1618023"/>
    <lineage>
        <taxon>Bacteria</taxon>
        <taxon>Bacillati</taxon>
        <taxon>Cyanobacteriota</taxon>
        <taxon>Cyanophyceae</taxon>
        <taxon>Chroococcidiopsidales</taxon>
        <taxon>Aliterellaceae</taxon>
        <taxon>Aliterella</taxon>
    </lineage>
</organism>
<dbReference type="STRING" id="1618023.UH38_03585"/>
<protein>
    <recommendedName>
        <fullName evidence="3">Exostosin family protein</fullName>
    </recommendedName>
</protein>
<keyword evidence="2" id="KW-1185">Reference proteome</keyword>
<reference evidence="1 2" key="1">
    <citation type="submission" date="2015-02" db="EMBL/GenBank/DDBJ databases">
        <title>Draft genome of a novel marine cyanobacterium (Chroococcales) isolated from South Atlantic Ocean.</title>
        <authorList>
            <person name="Rigonato J."/>
            <person name="Alvarenga D.O."/>
            <person name="Branco L.H."/>
            <person name="Varani A.M."/>
            <person name="Brandini F.P."/>
            <person name="Fiore M.F."/>
        </authorList>
    </citation>
    <scope>NUCLEOTIDE SEQUENCE [LARGE SCALE GENOMIC DNA]</scope>
    <source>
        <strain evidence="1 2">CENA595</strain>
    </source>
</reference>
<sequence length="356" mass="41450">MIIKQVTNQYFVCLKESPLSPIPLIDIQVERHLPCDCVYFGKVFEAMEQRLKVEGLTVYLTWDVERLPSYGDNVVAIVLGDEFSRIPRYIHQVRAVFKTLSMQPIIGSNSLLKPSYLNLMSFMQFLRVWVVRTPSLLNAWFHRIKSNKVAPIYDVPLGYYNQASLPIKPILERQYDFFFAGSLVTESYPIWSRRRWLRNPKDLARAEMLSALEKLQAKYPEFKIAIGTTDNFGVEAKFPKDTRSYSEKLMDAKICLAPRGSLFETFRFFEGLRYGCIIITEALPHRWFYQGSPAIQLSTWSELEQKITKIMQSPELKESKHEASIQWWQAKCSEVVVGYYMAEQINKSNSSFEKEK</sequence>
<accession>A0A0D8ZXL9</accession>
<gene>
    <name evidence="1" type="ORF">UH38_03585</name>
</gene>
<name>A0A0D8ZXL9_9CYAN</name>
<dbReference type="Proteomes" id="UP000032452">
    <property type="component" value="Unassembled WGS sequence"/>
</dbReference>
<evidence type="ECO:0000313" key="1">
    <source>
        <dbReference type="EMBL" id="KJH73147.1"/>
    </source>
</evidence>
<dbReference type="EMBL" id="JYON01000002">
    <property type="protein sequence ID" value="KJH73147.1"/>
    <property type="molecule type" value="Genomic_DNA"/>
</dbReference>
<proteinExistence type="predicted"/>
<evidence type="ECO:0008006" key="3">
    <source>
        <dbReference type="Google" id="ProtNLM"/>
    </source>
</evidence>
<dbReference type="AlphaFoldDB" id="A0A0D8ZXL9"/>
<evidence type="ECO:0000313" key="2">
    <source>
        <dbReference type="Proteomes" id="UP000032452"/>
    </source>
</evidence>